<dbReference type="Pfam" id="PF11157">
    <property type="entry name" value="DUF2937"/>
    <property type="match status" value="1"/>
</dbReference>
<comment type="caution">
    <text evidence="2">The sequence shown here is derived from an EMBL/GenBank/DDBJ whole genome shotgun (WGS) entry which is preliminary data.</text>
</comment>
<dbReference type="Proteomes" id="UP000032068">
    <property type="component" value="Unassembled WGS sequence"/>
</dbReference>
<dbReference type="RefSeq" id="WP_042555764.1">
    <property type="nucleotide sequence ID" value="NZ_JXQW01000062.1"/>
</dbReference>
<evidence type="ECO:0000313" key="3">
    <source>
        <dbReference type="Proteomes" id="UP000032068"/>
    </source>
</evidence>
<dbReference type="InterPro" id="IPR022584">
    <property type="entry name" value="DUF2937"/>
</dbReference>
<name>A0A0D0KIG7_9PSED</name>
<dbReference type="InterPro" id="IPR016917">
    <property type="entry name" value="UCP029393"/>
</dbReference>
<dbReference type="PIRSF" id="PIRSF029393">
    <property type="entry name" value="UCP029393"/>
    <property type="match status" value="1"/>
</dbReference>
<sequence>MLRSYLRLALFALGLLLGVQVPGFIDDYAKRVEAHRLESEQSLSGFRDTARRFFDGDLQRLVGHYRGSTDPVMQSDARSVGLLVERSDLLQRESLAMQGPWYRQVWHLATAADEQLLQETHAAYRYQVLLAPEAIAWGIACALFLAWVVESILLLLALPFRRRERRVVPERQQPRMR</sequence>
<reference evidence="2 3" key="1">
    <citation type="submission" date="2014-12" db="EMBL/GenBank/DDBJ databases">
        <title>16Stimator: statistical estimation of ribosomal gene copy numbers from draft genome assemblies.</title>
        <authorList>
            <person name="Perisin M.A."/>
            <person name="Vetter M."/>
            <person name="Gilbert J.A."/>
            <person name="Bergelson J."/>
        </authorList>
    </citation>
    <scope>NUCLEOTIDE SEQUENCE [LARGE SCALE GENOMIC DNA]</scope>
    <source>
        <strain evidence="2 3">MEJ086</strain>
    </source>
</reference>
<organism evidence="2 3">
    <name type="scientific">Pseudomonas fulva</name>
    <dbReference type="NCBI Taxonomy" id="47880"/>
    <lineage>
        <taxon>Bacteria</taxon>
        <taxon>Pseudomonadati</taxon>
        <taxon>Pseudomonadota</taxon>
        <taxon>Gammaproteobacteria</taxon>
        <taxon>Pseudomonadales</taxon>
        <taxon>Pseudomonadaceae</taxon>
        <taxon>Pseudomonas</taxon>
    </lineage>
</organism>
<evidence type="ECO:0000256" key="1">
    <source>
        <dbReference type="SAM" id="Phobius"/>
    </source>
</evidence>
<gene>
    <name evidence="2" type="ORF">RU08_20905</name>
</gene>
<protein>
    <recommendedName>
        <fullName evidence="4">DUF2937 family protein</fullName>
    </recommendedName>
</protein>
<evidence type="ECO:0008006" key="4">
    <source>
        <dbReference type="Google" id="ProtNLM"/>
    </source>
</evidence>
<keyword evidence="1" id="KW-0812">Transmembrane</keyword>
<keyword evidence="1" id="KW-0472">Membrane</keyword>
<accession>A0A0D0KIG7</accession>
<feature type="transmembrane region" description="Helical" evidence="1">
    <location>
        <begin position="134"/>
        <end position="158"/>
    </location>
</feature>
<keyword evidence="1" id="KW-1133">Transmembrane helix</keyword>
<proteinExistence type="predicted"/>
<evidence type="ECO:0000313" key="2">
    <source>
        <dbReference type="EMBL" id="KIP96710.1"/>
    </source>
</evidence>
<dbReference type="EMBL" id="JXQW01000062">
    <property type="protein sequence ID" value="KIP96710.1"/>
    <property type="molecule type" value="Genomic_DNA"/>
</dbReference>
<dbReference type="AlphaFoldDB" id="A0A0D0KIG7"/>
<dbReference type="OrthoDB" id="7021410at2"/>